<dbReference type="Proteomes" id="UP000095280">
    <property type="component" value="Unplaced"/>
</dbReference>
<evidence type="ECO:0000256" key="2">
    <source>
        <dbReference type="ARBA" id="ARBA00022801"/>
    </source>
</evidence>
<keyword evidence="13" id="KW-1185">Reference proteome</keyword>
<organism evidence="13 14">
    <name type="scientific">Macrostomum lignano</name>
    <dbReference type="NCBI Taxonomy" id="282301"/>
    <lineage>
        <taxon>Eukaryota</taxon>
        <taxon>Metazoa</taxon>
        <taxon>Spiralia</taxon>
        <taxon>Lophotrochozoa</taxon>
        <taxon>Platyhelminthes</taxon>
        <taxon>Rhabditophora</taxon>
        <taxon>Macrostomorpha</taxon>
        <taxon>Macrostomida</taxon>
        <taxon>Macrostomidae</taxon>
        <taxon>Macrostomum</taxon>
    </lineage>
</organism>
<dbReference type="SMART" id="SM00233">
    <property type="entry name" value="PH"/>
    <property type="match status" value="1"/>
</dbReference>
<comment type="catalytic activity">
    <reaction evidence="11">
        <text>1-octadecanoyl-2-(5Z,8Z,11Z,14Z-eicosatetraenoyl)-sn-glycerol + H2O = 2-(5Z,8Z,11Z,14Z-eicosatetraenoyl)-glycerol + octadecanoate + H(+)</text>
        <dbReference type="Rhea" id="RHEA:38507"/>
        <dbReference type="ChEBI" id="CHEBI:15377"/>
        <dbReference type="ChEBI" id="CHEBI:15378"/>
        <dbReference type="ChEBI" id="CHEBI:25629"/>
        <dbReference type="ChEBI" id="CHEBI:52392"/>
        <dbReference type="ChEBI" id="CHEBI:75728"/>
    </reaction>
</comment>
<evidence type="ECO:0000256" key="6">
    <source>
        <dbReference type="ARBA" id="ARBA00043742"/>
    </source>
</evidence>
<evidence type="ECO:0000259" key="12">
    <source>
        <dbReference type="PROSITE" id="PS50003"/>
    </source>
</evidence>
<dbReference type="SUPFAM" id="SSF50729">
    <property type="entry name" value="PH domain-like"/>
    <property type="match status" value="1"/>
</dbReference>
<dbReference type="InterPro" id="IPR001849">
    <property type="entry name" value="PH_domain"/>
</dbReference>
<evidence type="ECO:0000256" key="3">
    <source>
        <dbReference type="ARBA" id="ARBA00026104"/>
    </source>
</evidence>
<dbReference type="SUPFAM" id="SSF53474">
    <property type="entry name" value="alpha/beta-Hydrolases"/>
    <property type="match status" value="1"/>
</dbReference>
<dbReference type="InterPro" id="IPR000073">
    <property type="entry name" value="AB_hydrolase_1"/>
</dbReference>
<feature type="domain" description="PH" evidence="12">
    <location>
        <begin position="74"/>
        <end position="180"/>
    </location>
</feature>
<dbReference type="AlphaFoldDB" id="A0A1I8JSG0"/>
<evidence type="ECO:0000256" key="1">
    <source>
        <dbReference type="ARBA" id="ARBA00008645"/>
    </source>
</evidence>
<comment type="catalytic activity">
    <reaction evidence="8">
        <text>1-octadecanoyl-2-(4Z,7Z,10Z,13Z,16Z,19Z-docosahexaenoyl)-sn-glycerol + H2O = 2-(4Z,7Z,10Z,13Z,16Z,19Z-docosahexaenoyl)-glycerol + octadecanoate + H(+)</text>
        <dbReference type="Rhea" id="RHEA:77107"/>
        <dbReference type="ChEBI" id="CHEBI:15377"/>
        <dbReference type="ChEBI" id="CHEBI:15378"/>
        <dbReference type="ChEBI" id="CHEBI:25629"/>
        <dbReference type="ChEBI" id="CHEBI:77129"/>
        <dbReference type="ChEBI" id="CHEBI:186738"/>
    </reaction>
</comment>
<evidence type="ECO:0000313" key="13">
    <source>
        <dbReference type="Proteomes" id="UP000095280"/>
    </source>
</evidence>
<accession>A0A1I8JSG0</accession>
<protein>
    <recommendedName>
        <fullName evidence="7">sn-1-specific diacylglycerol lipase ABHD11</fullName>
        <ecNumber evidence="3">3.1.1.116</ecNumber>
    </recommendedName>
    <alternativeName>
        <fullName evidence="4">Alpha/beta hydrolase domain-containing protein 11</fullName>
    </alternativeName>
</protein>
<keyword evidence="2" id="KW-0378">Hydrolase</keyword>
<dbReference type="GO" id="GO:0016787">
    <property type="term" value="F:hydrolase activity"/>
    <property type="evidence" value="ECO:0007669"/>
    <property type="project" value="UniProtKB-KW"/>
</dbReference>
<dbReference type="Gene3D" id="3.40.50.1820">
    <property type="entry name" value="alpha/beta hydrolase"/>
    <property type="match status" value="1"/>
</dbReference>
<comment type="catalytic activity">
    <reaction evidence="10">
        <text>1-octadecanoyl-2-(9Z-octadecenoyl)-sn-glycerol + H2O = 2-(9Z-octadecenoyl)-glycerol + octadecanoate + H(+)</text>
        <dbReference type="Rhea" id="RHEA:77103"/>
        <dbReference type="ChEBI" id="CHEBI:15377"/>
        <dbReference type="ChEBI" id="CHEBI:15378"/>
        <dbReference type="ChEBI" id="CHEBI:25629"/>
        <dbReference type="ChEBI" id="CHEBI:73990"/>
        <dbReference type="ChEBI" id="CHEBI:75468"/>
    </reaction>
</comment>
<comment type="catalytic activity">
    <reaction evidence="9">
        <text>1,2-didecanoylglycerol + H2O = decanoylglycerol + decanoate + H(+)</text>
        <dbReference type="Rhea" id="RHEA:48596"/>
        <dbReference type="ChEBI" id="CHEBI:11152"/>
        <dbReference type="ChEBI" id="CHEBI:15377"/>
        <dbReference type="ChEBI" id="CHEBI:15378"/>
        <dbReference type="ChEBI" id="CHEBI:27689"/>
        <dbReference type="ChEBI" id="CHEBI:90605"/>
    </reaction>
</comment>
<evidence type="ECO:0000256" key="11">
    <source>
        <dbReference type="ARBA" id="ARBA00048919"/>
    </source>
</evidence>
<evidence type="ECO:0000313" key="14">
    <source>
        <dbReference type="WBParaSite" id="snap_masked-unitig_7221-processed-gene-0.1-mRNA-1"/>
    </source>
</evidence>
<reference evidence="14" key="1">
    <citation type="submission" date="2016-11" db="UniProtKB">
        <authorList>
            <consortium name="WormBaseParasite"/>
        </authorList>
    </citation>
    <scope>IDENTIFICATION</scope>
</reference>
<proteinExistence type="inferred from homology"/>
<dbReference type="PANTHER" id="PTHR46118:SF4">
    <property type="entry name" value="PROTEIN ABHD11"/>
    <property type="match status" value="1"/>
</dbReference>
<dbReference type="Pfam" id="PF00169">
    <property type="entry name" value="PH"/>
    <property type="match status" value="1"/>
</dbReference>
<evidence type="ECO:0000256" key="8">
    <source>
        <dbReference type="ARBA" id="ARBA00048283"/>
    </source>
</evidence>
<dbReference type="PANTHER" id="PTHR46118">
    <property type="entry name" value="PROTEIN ABHD11"/>
    <property type="match status" value="1"/>
</dbReference>
<dbReference type="Gene3D" id="2.30.29.30">
    <property type="entry name" value="Pleckstrin-homology domain (PH domain)/Phosphotyrosine-binding domain (PTB)"/>
    <property type="match status" value="2"/>
</dbReference>
<dbReference type="InterPro" id="IPR029058">
    <property type="entry name" value="AB_hydrolase_fold"/>
</dbReference>
<sequence length="410" mass="45003">LNVTMVGVAVEGSHPNLMQILYPDQGRTRSLYVYHEQEQEIISWYNAIRGCKYYRYRVSLLSPEELLRLPLTYDFAVCGWLAKTGPNQTEAWQRRWCFLLRRSLFYCAGFMEPRPRGEIWLGQRPAYSVSAGPPPGFRKKVKPAGQHVFTLSTPDRDYVFSADSAAACQQWLTAIDNLLDSSPTPQDCLYSMTRSNCAPGPHRSLQPACTPSVRLATPQSPTACPPSVRLAHTAVSNPPATPSVRLAHTAVSNPPATPQCAPGPHRSLQPACHPPSVRLAHTAVSNPRLAAQPPLLVLHGLFGMARNWRSVAKALARNHSPIICADLRNHGDSPHHQDMSVAAMVGDVRQFIEQQLDATPVHLLGHSLGGKVAMRTALLHPQLVRSLIVVDASRRSPAAPSRVGFAASWS</sequence>
<evidence type="ECO:0000256" key="10">
    <source>
        <dbReference type="ARBA" id="ARBA00048513"/>
    </source>
</evidence>
<evidence type="ECO:0000256" key="9">
    <source>
        <dbReference type="ARBA" id="ARBA00048504"/>
    </source>
</evidence>
<evidence type="ECO:0000256" key="4">
    <source>
        <dbReference type="ARBA" id="ARBA00042703"/>
    </source>
</evidence>
<comment type="catalytic activity">
    <reaction evidence="5">
        <text>a 1,2-diacyl-sn-glycerol + H2O = a 2-acylglycerol + a fatty acid + H(+)</text>
        <dbReference type="Rhea" id="RHEA:33275"/>
        <dbReference type="ChEBI" id="CHEBI:15377"/>
        <dbReference type="ChEBI" id="CHEBI:15378"/>
        <dbReference type="ChEBI" id="CHEBI:17389"/>
        <dbReference type="ChEBI" id="CHEBI:17815"/>
        <dbReference type="ChEBI" id="CHEBI:28868"/>
        <dbReference type="EC" id="3.1.1.116"/>
    </reaction>
</comment>
<dbReference type="PROSITE" id="PS50003">
    <property type="entry name" value="PH_DOMAIN"/>
    <property type="match status" value="1"/>
</dbReference>
<evidence type="ECO:0000256" key="7">
    <source>
        <dbReference type="ARBA" id="ARBA00044064"/>
    </source>
</evidence>
<dbReference type="EC" id="3.1.1.116" evidence="3"/>
<dbReference type="WBParaSite" id="snap_masked-unitig_7221-processed-gene-0.1-mRNA-1">
    <property type="protein sequence ID" value="snap_masked-unitig_7221-processed-gene-0.1-mRNA-1"/>
    <property type="gene ID" value="snap_masked-unitig_7221-processed-gene-0.1"/>
</dbReference>
<name>A0A1I8JSG0_9PLAT</name>
<comment type="catalytic activity">
    <reaction evidence="6">
        <text>a 1,3-diacyl-sn-glycerol + H2O = a 1-acyl-sn-glycerol + a fatty acid + H(+)</text>
        <dbReference type="Rhea" id="RHEA:38503"/>
        <dbReference type="ChEBI" id="CHEBI:15377"/>
        <dbReference type="ChEBI" id="CHEBI:15378"/>
        <dbReference type="ChEBI" id="CHEBI:28868"/>
        <dbReference type="ChEBI" id="CHEBI:64683"/>
        <dbReference type="ChEBI" id="CHEBI:77272"/>
    </reaction>
</comment>
<dbReference type="InterPro" id="IPR011993">
    <property type="entry name" value="PH-like_dom_sf"/>
</dbReference>
<comment type="similarity">
    <text evidence="1">Belongs to the AB hydrolase superfamily.</text>
</comment>
<dbReference type="Pfam" id="PF00561">
    <property type="entry name" value="Abhydrolase_1"/>
    <property type="match status" value="1"/>
</dbReference>
<evidence type="ECO:0000256" key="5">
    <source>
        <dbReference type="ARBA" id="ARBA00043667"/>
    </source>
</evidence>